<evidence type="ECO:0000313" key="5">
    <source>
        <dbReference type="Proteomes" id="UP000321514"/>
    </source>
</evidence>
<reference evidence="2 5" key="2">
    <citation type="submission" date="2019-07" db="EMBL/GenBank/DDBJ databases">
        <title>Whole genome shotgun sequence of Myxococcus fulvus NBRC 100333.</title>
        <authorList>
            <person name="Hosoyama A."/>
            <person name="Uohara A."/>
            <person name="Ohji S."/>
            <person name="Ichikawa N."/>
        </authorList>
    </citation>
    <scope>NUCLEOTIDE SEQUENCE [LARGE SCALE GENOMIC DNA]</scope>
    <source>
        <strain evidence="2 5">NBRC 100333</strain>
    </source>
</reference>
<organism evidence="2 5">
    <name type="scientific">Myxococcus fulvus</name>
    <dbReference type="NCBI Taxonomy" id="33"/>
    <lineage>
        <taxon>Bacteria</taxon>
        <taxon>Pseudomonadati</taxon>
        <taxon>Myxococcota</taxon>
        <taxon>Myxococcia</taxon>
        <taxon>Myxococcales</taxon>
        <taxon>Cystobacterineae</taxon>
        <taxon>Myxococcaceae</taxon>
        <taxon>Myxococcus</taxon>
    </lineage>
</organism>
<dbReference type="OrthoDB" id="5492899at2"/>
<evidence type="ECO:0008006" key="6">
    <source>
        <dbReference type="Google" id="ProtNLM"/>
    </source>
</evidence>
<dbReference type="EMBL" id="FOIB01000008">
    <property type="protein sequence ID" value="SEU28778.1"/>
    <property type="molecule type" value="Genomic_DNA"/>
</dbReference>
<feature type="transmembrane region" description="Helical" evidence="1">
    <location>
        <begin position="349"/>
        <end position="372"/>
    </location>
</feature>
<name>A0A511T3Y7_MYXFU</name>
<reference evidence="3 4" key="1">
    <citation type="submission" date="2016-10" db="EMBL/GenBank/DDBJ databases">
        <authorList>
            <person name="Varghese N."/>
            <person name="Submissions S."/>
        </authorList>
    </citation>
    <scope>NUCLEOTIDE SEQUENCE [LARGE SCALE GENOMIC DNA]</scope>
    <source>
        <strain evidence="3 4">DSM 16525</strain>
    </source>
</reference>
<sequence>MSRPRRLIGCILLLIWVSGCSVAAPRSELVRRVGRSDLSVEALRVRVRDMARRFSGLLEASADEIAAASGSEEVRVAMTRFKINAVPAMQAALLQPDPVAALVDAWALLAQLELALPQRATSAGASPELLARAERLLRQQEAEVEALWKDVCGRQDVEGARVRVHEWAAEHPLVGPLVTRVSTVSLLADVTSLSGMGALRTAGVLVEDVRDLTARVDLYAASLPRQARWQAESMAQDALKAVPTREVLADLGRAVDTLEQFGALAAGTSALVARERSAMLSALTSEREALQRFVEQERRALMAAVAGERQAVLSALHTERVETLQQGERIGLGMVDQTFQRAALLVDRVFLWLLGMTLVAVLGGLGLAVLLLRAWRRKAG</sequence>
<keyword evidence="4" id="KW-1185">Reference proteome</keyword>
<dbReference type="Proteomes" id="UP000183760">
    <property type="component" value="Unassembled WGS sequence"/>
</dbReference>
<evidence type="ECO:0000256" key="1">
    <source>
        <dbReference type="SAM" id="Phobius"/>
    </source>
</evidence>
<dbReference type="RefSeq" id="WP_074957195.1">
    <property type="nucleotide sequence ID" value="NZ_BJXR01000030.1"/>
</dbReference>
<evidence type="ECO:0000313" key="2">
    <source>
        <dbReference type="EMBL" id="GEN08886.1"/>
    </source>
</evidence>
<protein>
    <recommendedName>
        <fullName evidence="6">Chemotaxis protein</fullName>
    </recommendedName>
</protein>
<dbReference type="EMBL" id="BJXR01000030">
    <property type="protein sequence ID" value="GEN08886.1"/>
    <property type="molecule type" value="Genomic_DNA"/>
</dbReference>
<gene>
    <name evidence="2" type="ORF">MFU01_39230</name>
    <name evidence="3" type="ORF">SAMN05443572_10877</name>
</gene>
<keyword evidence="1" id="KW-0812">Transmembrane</keyword>
<accession>A0A511T3Y7</accession>
<dbReference type="AlphaFoldDB" id="A0A511T3Y7"/>
<dbReference type="Proteomes" id="UP000321514">
    <property type="component" value="Unassembled WGS sequence"/>
</dbReference>
<keyword evidence="1" id="KW-1133">Transmembrane helix</keyword>
<keyword evidence="1" id="KW-0472">Membrane</keyword>
<proteinExistence type="predicted"/>
<evidence type="ECO:0000313" key="4">
    <source>
        <dbReference type="Proteomes" id="UP000183760"/>
    </source>
</evidence>
<dbReference type="PROSITE" id="PS51257">
    <property type="entry name" value="PROKAR_LIPOPROTEIN"/>
    <property type="match status" value="1"/>
</dbReference>
<comment type="caution">
    <text evidence="2">The sequence shown here is derived from an EMBL/GenBank/DDBJ whole genome shotgun (WGS) entry which is preliminary data.</text>
</comment>
<evidence type="ECO:0000313" key="3">
    <source>
        <dbReference type="EMBL" id="SEU28778.1"/>
    </source>
</evidence>